<accession>A0A6G0ZED3</accession>
<dbReference type="EMBL" id="VUJU01000652">
    <property type="protein sequence ID" value="KAF0769095.1"/>
    <property type="molecule type" value="Genomic_DNA"/>
</dbReference>
<dbReference type="InterPro" id="IPR015411">
    <property type="entry name" value="Rep_factor_Mcm10_C"/>
</dbReference>
<evidence type="ECO:0000313" key="11">
    <source>
        <dbReference type="Proteomes" id="UP000478052"/>
    </source>
</evidence>
<proteinExistence type="inferred from homology"/>
<dbReference type="GO" id="GO:0003688">
    <property type="term" value="F:DNA replication origin binding"/>
    <property type="evidence" value="ECO:0007669"/>
    <property type="project" value="TreeGrafter"/>
</dbReference>
<dbReference type="AlphaFoldDB" id="A0A6G0ZED3"/>
<keyword evidence="6" id="KW-0863">Zinc-finger</keyword>
<dbReference type="Pfam" id="PF09329">
    <property type="entry name" value="zf-primase"/>
    <property type="match status" value="1"/>
</dbReference>
<evidence type="ECO:0000259" key="9">
    <source>
        <dbReference type="SMART" id="SM01280"/>
    </source>
</evidence>
<evidence type="ECO:0000256" key="7">
    <source>
        <dbReference type="ARBA" id="ARBA00022833"/>
    </source>
</evidence>
<evidence type="ECO:0000256" key="1">
    <source>
        <dbReference type="ARBA" id="ARBA00004123"/>
    </source>
</evidence>
<dbReference type="InterPro" id="IPR040184">
    <property type="entry name" value="Mcm10"/>
</dbReference>
<reference evidence="10 11" key="1">
    <citation type="submission" date="2019-08" db="EMBL/GenBank/DDBJ databases">
        <title>Whole genome of Aphis craccivora.</title>
        <authorList>
            <person name="Voronova N.V."/>
            <person name="Shulinski R.S."/>
            <person name="Bandarenka Y.V."/>
            <person name="Zhorov D.G."/>
            <person name="Warner D."/>
        </authorList>
    </citation>
    <scope>NUCLEOTIDE SEQUENCE [LARGE SCALE GENOMIC DNA]</scope>
    <source>
        <strain evidence="10">180601</strain>
        <tissue evidence="10">Whole Body</tissue>
    </source>
</reference>
<dbReference type="Pfam" id="PF09332">
    <property type="entry name" value="Mcm10"/>
    <property type="match status" value="1"/>
</dbReference>
<name>A0A6G0ZED3_APHCR</name>
<comment type="subcellular location">
    <subcellularLocation>
        <location evidence="1">Nucleus</location>
    </subcellularLocation>
</comment>
<dbReference type="GO" id="GO:0043596">
    <property type="term" value="C:nuclear replication fork"/>
    <property type="evidence" value="ECO:0007669"/>
    <property type="project" value="TreeGrafter"/>
</dbReference>
<sequence>MNTLPFEIMNSNDEDLKALALFLDAEVENYPETTQKIINSKKDVIKDNVENGSQLTEKSGNAAGTFSDFFKSMKSKIVDLDEAVVKCEPKKKSMSKIPTFGFDPAADPVFGLCMINPLLSSQTIQDRMVGKIPVPVSQVKKHLKSADSSDWVVAGVLVNKSLPKTSQKGSTFSIWKISDLKAGMSTVTIFLFGRSHADLWKTDIGFVVGILNAKALDGKEKKDEVVLSINSGDQVMLWGRSKDYGTCKGIKKNGDKCDMFVNINNCDVCSFHVKREYIKHCSQRANIGNSRPTAANSLRDKVLGKNEVFYGGQSFVSTKSNHSKLMKEDQVKLQRLNPAKKSALSPIESHTTPRTTIANRRGSAIKDFVNNIKTNEMSGSGKKNIDHKEAQKMCTFKEILGSSAILKNFGSMHPKCAKVNALNWIKSHGPIQKENPNLFEKSKGVSKKRKLPEDIVLDIEQKKKIAVEEKVSPIFLELMKATSQNQDLIDTAQQEAEEKYFDQMDKKEKMEYKMMNTYKVPCKAVRCLVCKYTWFSASEWCKTEKHMLRILDATKRFFKCNDCNSRITCLTMFPLISCKNCNGSKWERAPMMNHKKVEEINLSIRGDEQTFLSSMQPKLSMSLMVPEED</sequence>
<dbReference type="GO" id="GO:0003697">
    <property type="term" value="F:single-stranded DNA binding"/>
    <property type="evidence" value="ECO:0007669"/>
    <property type="project" value="InterPro"/>
</dbReference>
<dbReference type="Proteomes" id="UP000478052">
    <property type="component" value="Unassembled WGS sequence"/>
</dbReference>
<feature type="domain" description="Replication factor Mcm10 C-terminal" evidence="9">
    <location>
        <begin position="289"/>
        <end position="614"/>
    </location>
</feature>
<dbReference type="Pfam" id="PF22379">
    <property type="entry name" value="OB_MCM10"/>
    <property type="match status" value="1"/>
</dbReference>
<dbReference type="SMART" id="SM01280">
    <property type="entry name" value="Mcm10"/>
    <property type="match status" value="1"/>
</dbReference>
<dbReference type="InterPro" id="IPR015408">
    <property type="entry name" value="Znf_Mcm10/DnaG"/>
</dbReference>
<comment type="caution">
    <text evidence="10">The sequence shown here is derived from an EMBL/GenBank/DDBJ whole genome shotgun (WGS) entry which is preliminary data.</text>
</comment>
<protein>
    <recommendedName>
        <fullName evidence="3">Protein MCM10 homolog</fullName>
    </recommendedName>
</protein>
<dbReference type="Gene3D" id="2.40.50.140">
    <property type="entry name" value="Nucleic acid-binding proteins"/>
    <property type="match status" value="1"/>
</dbReference>
<gene>
    <name evidence="10" type="ORF">FWK35_00005400</name>
</gene>
<dbReference type="InterPro" id="IPR012340">
    <property type="entry name" value="NA-bd_OB-fold"/>
</dbReference>
<dbReference type="GO" id="GO:0008270">
    <property type="term" value="F:zinc ion binding"/>
    <property type="evidence" value="ECO:0007669"/>
    <property type="project" value="UniProtKB-KW"/>
</dbReference>
<evidence type="ECO:0000313" key="10">
    <source>
        <dbReference type="EMBL" id="KAF0769095.1"/>
    </source>
</evidence>
<evidence type="ECO:0000256" key="3">
    <source>
        <dbReference type="ARBA" id="ARBA00017770"/>
    </source>
</evidence>
<comment type="similarity">
    <text evidence="2">Belongs to the MCM10 family.</text>
</comment>
<dbReference type="InterPro" id="IPR056791">
    <property type="entry name" value="Znf_Mcm10_C"/>
</dbReference>
<dbReference type="InterPro" id="IPR055065">
    <property type="entry name" value="OB_MCM10"/>
</dbReference>
<dbReference type="PANTHER" id="PTHR13454">
    <property type="entry name" value="PROTEIN MCM10 HOMOLOG"/>
    <property type="match status" value="1"/>
</dbReference>
<keyword evidence="5" id="KW-0479">Metal-binding</keyword>
<organism evidence="10 11">
    <name type="scientific">Aphis craccivora</name>
    <name type="common">Cowpea aphid</name>
    <dbReference type="NCBI Taxonomy" id="307492"/>
    <lineage>
        <taxon>Eukaryota</taxon>
        <taxon>Metazoa</taxon>
        <taxon>Ecdysozoa</taxon>
        <taxon>Arthropoda</taxon>
        <taxon>Hexapoda</taxon>
        <taxon>Insecta</taxon>
        <taxon>Pterygota</taxon>
        <taxon>Neoptera</taxon>
        <taxon>Paraneoptera</taxon>
        <taxon>Hemiptera</taxon>
        <taxon>Sternorrhyncha</taxon>
        <taxon>Aphidomorpha</taxon>
        <taxon>Aphidoidea</taxon>
        <taxon>Aphididae</taxon>
        <taxon>Aphidini</taxon>
        <taxon>Aphis</taxon>
        <taxon>Aphis</taxon>
    </lineage>
</organism>
<evidence type="ECO:0000256" key="8">
    <source>
        <dbReference type="ARBA" id="ARBA00023242"/>
    </source>
</evidence>
<evidence type="ECO:0000256" key="4">
    <source>
        <dbReference type="ARBA" id="ARBA00022705"/>
    </source>
</evidence>
<keyword evidence="8" id="KW-0539">Nucleus</keyword>
<keyword evidence="11" id="KW-1185">Reference proteome</keyword>
<dbReference type="GO" id="GO:0006270">
    <property type="term" value="P:DNA replication initiation"/>
    <property type="evidence" value="ECO:0007669"/>
    <property type="project" value="InterPro"/>
</dbReference>
<dbReference type="PANTHER" id="PTHR13454:SF11">
    <property type="entry name" value="PROTEIN MCM10 HOMOLOG"/>
    <property type="match status" value="1"/>
</dbReference>
<evidence type="ECO:0000256" key="5">
    <source>
        <dbReference type="ARBA" id="ARBA00022723"/>
    </source>
</evidence>
<dbReference type="Pfam" id="PF24863">
    <property type="entry name" value="zf-CCCH_Mcm10"/>
    <property type="match status" value="1"/>
</dbReference>
<dbReference type="OrthoDB" id="273123at2759"/>
<keyword evidence="7" id="KW-0862">Zinc</keyword>
<keyword evidence="4" id="KW-0235">DNA replication</keyword>
<evidence type="ECO:0000256" key="6">
    <source>
        <dbReference type="ARBA" id="ARBA00022771"/>
    </source>
</evidence>
<evidence type="ECO:0000256" key="2">
    <source>
        <dbReference type="ARBA" id="ARBA00009679"/>
    </source>
</evidence>